<evidence type="ECO:0000256" key="1">
    <source>
        <dbReference type="ARBA" id="ARBA00022723"/>
    </source>
</evidence>
<dbReference type="PROSITE" id="PS00518">
    <property type="entry name" value="ZF_RING_1"/>
    <property type="match status" value="1"/>
</dbReference>
<feature type="region of interest" description="Disordered" evidence="5">
    <location>
        <begin position="82"/>
        <end position="108"/>
    </location>
</feature>
<dbReference type="CTD" id="284023"/>
<evidence type="ECO:0000313" key="7">
    <source>
        <dbReference type="Proteomes" id="UP000515159"/>
    </source>
</evidence>
<evidence type="ECO:0000256" key="3">
    <source>
        <dbReference type="ARBA" id="ARBA00022833"/>
    </source>
</evidence>
<keyword evidence="7" id="KW-1185">Reference proteome</keyword>
<gene>
    <name evidence="8" type="primary">RNF227</name>
</gene>
<evidence type="ECO:0000313" key="8">
    <source>
        <dbReference type="RefSeq" id="XP_033780950.1"/>
    </source>
</evidence>
<evidence type="ECO:0000256" key="4">
    <source>
        <dbReference type="PROSITE-ProRule" id="PRU00175"/>
    </source>
</evidence>
<dbReference type="OrthoDB" id="252722at2759"/>
<keyword evidence="3" id="KW-0862">Zinc</keyword>
<dbReference type="InterPro" id="IPR017907">
    <property type="entry name" value="Znf_RING_CS"/>
</dbReference>
<dbReference type="Gene3D" id="3.30.40.10">
    <property type="entry name" value="Zinc/RING finger domain, C3HC4 (zinc finger)"/>
    <property type="match status" value="1"/>
</dbReference>
<dbReference type="PANTHER" id="PTHR22791">
    <property type="entry name" value="RING-TYPE DOMAIN-CONTAINING PROTEIN"/>
    <property type="match status" value="1"/>
</dbReference>
<dbReference type="SUPFAM" id="SSF57850">
    <property type="entry name" value="RING/U-box"/>
    <property type="match status" value="1"/>
</dbReference>
<feature type="domain" description="RING-type" evidence="6">
    <location>
        <begin position="8"/>
        <end position="56"/>
    </location>
</feature>
<keyword evidence="2 4" id="KW-0863">Zinc-finger</keyword>
<dbReference type="KEGG" id="gsh:117350636"/>
<accession>A0A6P8PHV1</accession>
<dbReference type="InterPro" id="IPR013083">
    <property type="entry name" value="Znf_RING/FYVE/PHD"/>
</dbReference>
<dbReference type="Proteomes" id="UP000515159">
    <property type="component" value="Chromosome 16"/>
</dbReference>
<dbReference type="PANTHER" id="PTHR22791:SF14">
    <property type="entry name" value="RING FINGER PROTEIN 227"/>
    <property type="match status" value="1"/>
</dbReference>
<reference evidence="8" key="1">
    <citation type="submission" date="2025-08" db="UniProtKB">
        <authorList>
            <consortium name="RefSeq"/>
        </authorList>
    </citation>
    <scope>IDENTIFICATION</scope>
</reference>
<dbReference type="RefSeq" id="XP_033780950.1">
    <property type="nucleotide sequence ID" value="XM_033925059.1"/>
</dbReference>
<evidence type="ECO:0000256" key="5">
    <source>
        <dbReference type="SAM" id="MobiDB-lite"/>
    </source>
</evidence>
<evidence type="ECO:0000256" key="2">
    <source>
        <dbReference type="ARBA" id="ARBA00022771"/>
    </source>
</evidence>
<dbReference type="GO" id="GO:0061630">
    <property type="term" value="F:ubiquitin protein ligase activity"/>
    <property type="evidence" value="ECO:0007669"/>
    <property type="project" value="TreeGrafter"/>
</dbReference>
<feature type="compositionally biased region" description="Basic and acidic residues" evidence="5">
    <location>
        <begin position="94"/>
        <end position="104"/>
    </location>
</feature>
<sequence>MAGEERECPVCYRPFDRLSRAPRRLGRCPCPHALCTRCLQELAARGPAGVACPFCRAPVSLPAGGVIALPLDLGLWERLATAAREEEEEEEEDGYKNPDREKSRASKRNLWKAARKLWRRALSAPARNPRRPVMDSKELRDLAMMTCYIM</sequence>
<organism evidence="7 8">
    <name type="scientific">Geotrypetes seraphini</name>
    <name type="common">Gaboon caecilian</name>
    <name type="synonym">Caecilia seraphini</name>
    <dbReference type="NCBI Taxonomy" id="260995"/>
    <lineage>
        <taxon>Eukaryota</taxon>
        <taxon>Metazoa</taxon>
        <taxon>Chordata</taxon>
        <taxon>Craniata</taxon>
        <taxon>Vertebrata</taxon>
        <taxon>Euteleostomi</taxon>
        <taxon>Amphibia</taxon>
        <taxon>Gymnophiona</taxon>
        <taxon>Geotrypetes</taxon>
    </lineage>
</organism>
<dbReference type="AlphaFoldDB" id="A0A6P8PHV1"/>
<proteinExistence type="predicted"/>
<dbReference type="FunCoup" id="A0A6P8PHV1">
    <property type="interactions" value="37"/>
</dbReference>
<dbReference type="PROSITE" id="PS50089">
    <property type="entry name" value="ZF_RING_2"/>
    <property type="match status" value="1"/>
</dbReference>
<dbReference type="InParanoid" id="A0A6P8PHV1"/>
<dbReference type="GeneID" id="117350636"/>
<name>A0A6P8PHV1_GEOSA</name>
<dbReference type="GO" id="GO:0016567">
    <property type="term" value="P:protein ubiquitination"/>
    <property type="evidence" value="ECO:0007669"/>
    <property type="project" value="TreeGrafter"/>
</dbReference>
<protein>
    <submittedName>
        <fullName evidence="8">RING finger protein 227</fullName>
    </submittedName>
</protein>
<evidence type="ECO:0000259" key="6">
    <source>
        <dbReference type="PROSITE" id="PS50089"/>
    </source>
</evidence>
<keyword evidence="1" id="KW-0479">Metal-binding</keyword>
<dbReference type="GO" id="GO:0008270">
    <property type="term" value="F:zinc ion binding"/>
    <property type="evidence" value="ECO:0007669"/>
    <property type="project" value="UniProtKB-KW"/>
</dbReference>
<dbReference type="InterPro" id="IPR051435">
    <property type="entry name" value="RING_finger_E3_ubiq-ligases"/>
</dbReference>
<dbReference type="Pfam" id="PF13639">
    <property type="entry name" value="zf-RING_2"/>
    <property type="match status" value="1"/>
</dbReference>
<dbReference type="InterPro" id="IPR001841">
    <property type="entry name" value="Znf_RING"/>
</dbReference>